<accession>A0A232EZU1</accession>
<protein>
    <submittedName>
        <fullName evidence="2">Uncharacterized protein</fullName>
    </submittedName>
</protein>
<organism evidence="2 3">
    <name type="scientific">Trichomalopsis sarcophagae</name>
    <dbReference type="NCBI Taxonomy" id="543379"/>
    <lineage>
        <taxon>Eukaryota</taxon>
        <taxon>Metazoa</taxon>
        <taxon>Ecdysozoa</taxon>
        <taxon>Arthropoda</taxon>
        <taxon>Hexapoda</taxon>
        <taxon>Insecta</taxon>
        <taxon>Pterygota</taxon>
        <taxon>Neoptera</taxon>
        <taxon>Endopterygota</taxon>
        <taxon>Hymenoptera</taxon>
        <taxon>Apocrita</taxon>
        <taxon>Proctotrupomorpha</taxon>
        <taxon>Chalcidoidea</taxon>
        <taxon>Pteromalidae</taxon>
        <taxon>Pteromalinae</taxon>
        <taxon>Trichomalopsis</taxon>
    </lineage>
</organism>
<evidence type="ECO:0000256" key="1">
    <source>
        <dbReference type="SAM" id="MobiDB-lite"/>
    </source>
</evidence>
<proteinExistence type="predicted"/>
<evidence type="ECO:0000313" key="2">
    <source>
        <dbReference type="EMBL" id="OXU23849.1"/>
    </source>
</evidence>
<dbReference type="Proteomes" id="UP000215335">
    <property type="component" value="Unassembled WGS sequence"/>
</dbReference>
<dbReference type="AlphaFoldDB" id="A0A232EZU1"/>
<keyword evidence="3" id="KW-1185">Reference proteome</keyword>
<reference evidence="2 3" key="1">
    <citation type="journal article" date="2017" name="Curr. Biol.">
        <title>The Evolution of Venom by Co-option of Single-Copy Genes.</title>
        <authorList>
            <person name="Martinson E.O."/>
            <person name="Mrinalini"/>
            <person name="Kelkar Y.D."/>
            <person name="Chang C.H."/>
            <person name="Werren J.H."/>
        </authorList>
    </citation>
    <scope>NUCLEOTIDE SEQUENCE [LARGE SCALE GENOMIC DNA]</scope>
    <source>
        <strain evidence="2 3">Alberta</strain>
        <tissue evidence="2">Whole body</tissue>
    </source>
</reference>
<dbReference type="EMBL" id="NNAY01001471">
    <property type="protein sequence ID" value="OXU23849.1"/>
    <property type="molecule type" value="Genomic_DNA"/>
</dbReference>
<sequence>MPTEAVPIQDANMRPPWMRMRRSLAEPRPEPTSERSFGSPELVLPMSCILVREGRTFEAATSGEKQVIGLGDEVELPTLDDRYLVAREPAGEEAVLRRAGHQIHRVRGLYAAKNQDYKDPDSDVLRVAGLHLEDVALALDEDRDRGSAVLLVDAAVGQAEAVLGRAAALVERVGRGVLLRARGGEDEDSTVLPEHSRCLEVSGRLLNSPTSSPVSTSLASMRNPSKPSPSGLPIISLILPWPLDGSSWYGGLELWGCLSAWSGMRVLQVDRGAPLGEAVALCEHSERQLNAVRKRVGLIADLAVTMKHANQVLVARERKPPPVFTLLLHERNHKTRQNERAIKREKNALQRRFESAEKCTSKVFLQIEYFERLPGEFGRRSRVDPTVRIGAYFAKRFVTVTNHFFCVPFLRNRAKLEISKRLYTIVIDRESVQLAHRRTLRSKNVSKLIKKVIEASSALSPTILISLAKKFLTSRNTVSLITTYLTGHLGLENSQLKNIPISASE</sequence>
<name>A0A232EZU1_9HYME</name>
<evidence type="ECO:0000313" key="3">
    <source>
        <dbReference type="Proteomes" id="UP000215335"/>
    </source>
</evidence>
<gene>
    <name evidence="2" type="ORF">TSAR_002429</name>
</gene>
<feature type="region of interest" description="Disordered" evidence="1">
    <location>
        <begin position="207"/>
        <end position="228"/>
    </location>
</feature>
<comment type="caution">
    <text evidence="2">The sequence shown here is derived from an EMBL/GenBank/DDBJ whole genome shotgun (WGS) entry which is preliminary data.</text>
</comment>
<feature type="compositionally biased region" description="Polar residues" evidence="1">
    <location>
        <begin position="207"/>
        <end position="223"/>
    </location>
</feature>